<dbReference type="PROSITE" id="PS51257">
    <property type="entry name" value="PROKAR_LIPOPROTEIN"/>
    <property type="match status" value="1"/>
</dbReference>
<evidence type="ECO:0008006" key="3">
    <source>
        <dbReference type="Google" id="ProtNLM"/>
    </source>
</evidence>
<keyword evidence="2" id="KW-1185">Reference proteome</keyword>
<dbReference type="Proteomes" id="UP001595722">
    <property type="component" value="Unassembled WGS sequence"/>
</dbReference>
<sequence>MSILTRIALLSVALISMSGCSMIYKTTGWFAYDFTEDYAIPYTMRGDDVGMACAMTEGMTGALLSFTEVAYTPDRQAVSMYMMAGACAEDRAQQEALAYLRAFKSQNIAEAKDARIREKRAFALAASRQYNAYRHMVAEFGEPGQECPDMSDDEELFWVLGILAGVQSVMNDVRAQGEVGVPKDIAMKATRGIQCVDNQRWWGVPQAVSSAVGIMLPDGSAKEGNSPWQQMHEASRIASASGVRLAHAVEITVADGSGNQQQLRDAIRRHATSLKNTPSNPRFKMMDIMAHRQILAVSDRLWTEATGSRTPVGGLGTFWDDAPKAVPSFDIDDLLGE</sequence>
<gene>
    <name evidence="1" type="ORF">ACFOMG_12795</name>
</gene>
<protein>
    <recommendedName>
        <fullName evidence="3">Lipoprotein</fullName>
    </recommendedName>
</protein>
<dbReference type="EMBL" id="JBHRYB010000013">
    <property type="protein sequence ID" value="MFC3680977.1"/>
    <property type="molecule type" value="Genomic_DNA"/>
</dbReference>
<organism evidence="1 2">
    <name type="scientific">Bacterioplanoides pacificum</name>
    <dbReference type="NCBI Taxonomy" id="1171596"/>
    <lineage>
        <taxon>Bacteria</taxon>
        <taxon>Pseudomonadati</taxon>
        <taxon>Pseudomonadota</taxon>
        <taxon>Gammaproteobacteria</taxon>
        <taxon>Oceanospirillales</taxon>
        <taxon>Oceanospirillaceae</taxon>
        <taxon>Bacterioplanoides</taxon>
    </lineage>
</organism>
<accession>A0ABV7VVY2</accession>
<comment type="caution">
    <text evidence="1">The sequence shown here is derived from an EMBL/GenBank/DDBJ whole genome shotgun (WGS) entry which is preliminary data.</text>
</comment>
<name>A0ABV7VVY2_9GAMM</name>
<dbReference type="RefSeq" id="WP_376867092.1">
    <property type="nucleotide sequence ID" value="NZ_JBHRYB010000013.1"/>
</dbReference>
<evidence type="ECO:0000313" key="1">
    <source>
        <dbReference type="EMBL" id="MFC3680977.1"/>
    </source>
</evidence>
<proteinExistence type="predicted"/>
<evidence type="ECO:0000313" key="2">
    <source>
        <dbReference type="Proteomes" id="UP001595722"/>
    </source>
</evidence>
<reference evidence="2" key="1">
    <citation type="journal article" date="2019" name="Int. J. Syst. Evol. Microbiol.">
        <title>The Global Catalogue of Microorganisms (GCM) 10K type strain sequencing project: providing services to taxonomists for standard genome sequencing and annotation.</title>
        <authorList>
            <consortium name="The Broad Institute Genomics Platform"/>
            <consortium name="The Broad Institute Genome Sequencing Center for Infectious Disease"/>
            <person name="Wu L."/>
            <person name="Ma J."/>
        </authorList>
    </citation>
    <scope>NUCLEOTIDE SEQUENCE [LARGE SCALE GENOMIC DNA]</scope>
    <source>
        <strain evidence="2">KCTC 42424</strain>
    </source>
</reference>